<feature type="domain" description="AB hydrolase-1" evidence="1">
    <location>
        <begin position="66"/>
        <end position="264"/>
    </location>
</feature>
<evidence type="ECO:0000313" key="2">
    <source>
        <dbReference type="EMBL" id="MBF4761611.1"/>
    </source>
</evidence>
<accession>A0A930V9P9</accession>
<dbReference type="Gene3D" id="3.40.50.1820">
    <property type="entry name" value="alpha/beta hydrolase"/>
    <property type="match status" value="1"/>
</dbReference>
<keyword evidence="2" id="KW-0378">Hydrolase</keyword>
<keyword evidence="3" id="KW-1185">Reference proteome</keyword>
<reference evidence="2" key="1">
    <citation type="submission" date="2020-11" db="EMBL/GenBank/DDBJ databases">
        <title>Nocardioides sp. nov., isolated from Soil of Cynanchum wilfordii Hemsley rhizosphere.</title>
        <authorList>
            <person name="Lee J.-S."/>
            <person name="Suh M.K."/>
            <person name="Kim J.-S."/>
        </authorList>
    </citation>
    <scope>NUCLEOTIDE SEQUENCE</scope>
    <source>
        <strain evidence="2">KCTC 19275</strain>
    </source>
</reference>
<evidence type="ECO:0000259" key="1">
    <source>
        <dbReference type="Pfam" id="PF12697"/>
    </source>
</evidence>
<dbReference type="RefSeq" id="WP_194704818.1">
    <property type="nucleotide sequence ID" value="NZ_JADKPN010000001.1"/>
</dbReference>
<organism evidence="2 3">
    <name type="scientific">Nocardioides islandensis</name>
    <dbReference type="NCBI Taxonomy" id="433663"/>
    <lineage>
        <taxon>Bacteria</taxon>
        <taxon>Bacillati</taxon>
        <taxon>Actinomycetota</taxon>
        <taxon>Actinomycetes</taxon>
        <taxon>Propionibacteriales</taxon>
        <taxon>Nocardioidaceae</taxon>
        <taxon>Nocardioides</taxon>
    </lineage>
</organism>
<protein>
    <submittedName>
        <fullName evidence="2">Alpha/beta fold hydrolase</fullName>
    </submittedName>
</protein>
<dbReference type="AlphaFoldDB" id="A0A930V9P9"/>
<evidence type="ECO:0000313" key="3">
    <source>
        <dbReference type="Proteomes" id="UP000640489"/>
    </source>
</evidence>
<proteinExistence type="predicted"/>
<dbReference type="SUPFAM" id="SSF53474">
    <property type="entry name" value="alpha/beta-Hydrolases"/>
    <property type="match status" value="1"/>
</dbReference>
<comment type="caution">
    <text evidence="2">The sequence shown here is derived from an EMBL/GenBank/DDBJ whole genome shotgun (WGS) entry which is preliminary data.</text>
</comment>
<dbReference type="EMBL" id="JADKPN010000001">
    <property type="protein sequence ID" value="MBF4761611.1"/>
    <property type="molecule type" value="Genomic_DNA"/>
</dbReference>
<dbReference type="InterPro" id="IPR029058">
    <property type="entry name" value="AB_hydrolase_fold"/>
</dbReference>
<sequence>MTARRSLFRLADVVAPSLAGRFARDLWFAVPPRMAPLPVPPGGEPFEVVSLGATVRGLVWGQGPVVYLVHGWGGRGSQLAAYVEPLVARGYRVVMFDGPSHGDSDPGPSGPRRTHGVELGKALDAVFARFGPAEAVIAHSLGAISTYLTLRLGWLGTRRLVLISPMAAAAPLFDQFQRALGFGERTRRAFDREVEQFVGVPLEAFDAVVQAAHVDPVPTLVVHDRGDRQTPWEGSGRLVDSLADGRLVTTEGLGHRRILKDPSVVRHVLDFLADVDAGESAA</sequence>
<name>A0A930V9P9_9ACTN</name>
<gene>
    <name evidence="2" type="ORF">ISU07_00605</name>
</gene>
<dbReference type="Proteomes" id="UP000640489">
    <property type="component" value="Unassembled WGS sequence"/>
</dbReference>
<dbReference type="GO" id="GO:0016787">
    <property type="term" value="F:hydrolase activity"/>
    <property type="evidence" value="ECO:0007669"/>
    <property type="project" value="UniProtKB-KW"/>
</dbReference>
<dbReference type="Pfam" id="PF12697">
    <property type="entry name" value="Abhydrolase_6"/>
    <property type="match status" value="1"/>
</dbReference>
<dbReference type="InterPro" id="IPR000073">
    <property type="entry name" value="AB_hydrolase_1"/>
</dbReference>